<dbReference type="Pfam" id="PF00005">
    <property type="entry name" value="ABC_tran"/>
    <property type="match status" value="1"/>
</dbReference>
<dbReference type="PANTHER" id="PTHR24221">
    <property type="entry name" value="ATP-BINDING CASSETTE SUB-FAMILY B"/>
    <property type="match status" value="1"/>
</dbReference>
<keyword evidence="5" id="KW-0547">Nucleotide-binding</keyword>
<comment type="similarity">
    <text evidence="2">Belongs to the ABC transporter superfamily.</text>
</comment>
<evidence type="ECO:0000256" key="7">
    <source>
        <dbReference type="ARBA" id="ARBA00022989"/>
    </source>
</evidence>
<keyword evidence="8 9" id="KW-0472">Membrane</keyword>
<feature type="domain" description="ABC transmembrane type-1" evidence="11">
    <location>
        <begin position="21"/>
        <end position="400"/>
    </location>
</feature>
<sequence length="671" mass="76039">MFKTIKKVWRYIRKYKALLTFAILAMITVQVLNLASPLIVKAIMDDYLVAIEKPWYEINENKDGAVLYNNKYYSQDDESTNGIMVVISKGKYYFIDDLISEEYVRGNKEIIDNGSKITFKSQSGSVVTYDSKLLTSKEVRLFYEPVVNPLMVLVIILAVRLFMQILFTYIQRISTARLNVNIVKDARIDAVTSLQRMPMKYFEEEPAGKIANRVINDVGGMMGLFSTLMNLLLNASMSIVFAYIGMFYLDKNLALISFIIFPLVYIWLKYFVRNLNSIAEKVNEQGSLITAQLNEIINGVSILQIFNYEEETIGKFNDLSRSYMNEQLKETRLHLSLGWNMIRLIGSLVTALIVFYFGNGYLTVVGFTVTAGTIYAYNTYLTGIIEPVGVLFREIGNLQHSLVRTERIFKVIDGEQEDDSFEILPRVNGNIKFDDVWFSYVEGQPVLKGVSFDIKENSMVGIVGHTGSGKSTLMNLLLRFYDFKTYDSGRILIDDIDITTNSKRSYRKDIGIILQDPMLFTGTLADNIKFGADISDEEAIEILKSVGGESLLNKLPNGIHEEMTRGGKNMSIGERQIISFARVIAHNPRILIMDEATANIDTETETMIQNALEKVKKGRTLIVIAHRLSTIKSANKIIVLQKGLKVEEGTHQELLANDSVYANIYRAQIKS</sequence>
<evidence type="ECO:0000256" key="3">
    <source>
        <dbReference type="ARBA" id="ARBA00022448"/>
    </source>
</evidence>
<dbReference type="PANTHER" id="PTHR24221:SF430">
    <property type="entry name" value="MULTIDRUG RESISTANCE ABC TRANSPORTER ATP-BINDING_PERMEASE PROTEIN YHEH-RELATED"/>
    <property type="match status" value="1"/>
</dbReference>
<dbReference type="RefSeq" id="WP_035375698.1">
    <property type="nucleotide sequence ID" value="NZ_LR215048.1"/>
</dbReference>
<evidence type="ECO:0000256" key="8">
    <source>
        <dbReference type="ARBA" id="ARBA00023136"/>
    </source>
</evidence>
<protein>
    <submittedName>
        <fullName evidence="12">ABC-type multidrug/protein/lipid transport system ATPase component</fullName>
        <ecNumber evidence="12">3.6.3.-</ecNumber>
    </submittedName>
</protein>
<evidence type="ECO:0000313" key="13">
    <source>
        <dbReference type="Proteomes" id="UP000289841"/>
    </source>
</evidence>
<evidence type="ECO:0000313" key="12">
    <source>
        <dbReference type="EMBL" id="VEU81311.1"/>
    </source>
</evidence>
<keyword evidence="13" id="KW-1185">Reference proteome</keyword>
<dbReference type="InterPro" id="IPR011527">
    <property type="entry name" value="ABC1_TM_dom"/>
</dbReference>
<evidence type="ECO:0000256" key="6">
    <source>
        <dbReference type="ARBA" id="ARBA00022840"/>
    </source>
</evidence>
<dbReference type="CDD" id="cd18544">
    <property type="entry name" value="ABC_6TM_TmrA_like"/>
    <property type="match status" value="1"/>
</dbReference>
<keyword evidence="12" id="KW-0378">Hydrolase</keyword>
<dbReference type="SUPFAM" id="SSF52540">
    <property type="entry name" value="P-loop containing nucleoside triphosphate hydrolases"/>
    <property type="match status" value="1"/>
</dbReference>
<dbReference type="GO" id="GO:0140359">
    <property type="term" value="F:ABC-type transporter activity"/>
    <property type="evidence" value="ECO:0007669"/>
    <property type="project" value="InterPro"/>
</dbReference>
<evidence type="ECO:0000259" key="10">
    <source>
        <dbReference type="PROSITE" id="PS50893"/>
    </source>
</evidence>
<dbReference type="GO" id="GO:0005737">
    <property type="term" value="C:cytoplasm"/>
    <property type="evidence" value="ECO:0007669"/>
    <property type="project" value="UniProtKB-ARBA"/>
</dbReference>
<feature type="transmembrane region" description="Helical" evidence="9">
    <location>
        <begin position="255"/>
        <end position="272"/>
    </location>
</feature>
<keyword evidence="7 9" id="KW-1133">Transmembrane helix</keyword>
<keyword evidence="4 9" id="KW-0812">Transmembrane</keyword>
<evidence type="ECO:0000256" key="1">
    <source>
        <dbReference type="ARBA" id="ARBA00004651"/>
    </source>
</evidence>
<dbReference type="GO" id="GO:0005886">
    <property type="term" value="C:plasma membrane"/>
    <property type="evidence" value="ECO:0007669"/>
    <property type="project" value="UniProtKB-SubCell"/>
</dbReference>
<dbReference type="SMART" id="SM00382">
    <property type="entry name" value="AAA"/>
    <property type="match status" value="1"/>
</dbReference>
<dbReference type="SUPFAM" id="SSF90123">
    <property type="entry name" value="ABC transporter transmembrane region"/>
    <property type="match status" value="1"/>
</dbReference>
<comment type="subcellular location">
    <subcellularLocation>
        <location evidence="1">Cell membrane</location>
        <topology evidence="1">Multi-pass membrane protein</topology>
    </subcellularLocation>
</comment>
<dbReference type="GO" id="GO:0016887">
    <property type="term" value="F:ATP hydrolysis activity"/>
    <property type="evidence" value="ECO:0007669"/>
    <property type="project" value="InterPro"/>
</dbReference>
<feature type="domain" description="ABC transporter" evidence="10">
    <location>
        <begin position="431"/>
        <end position="667"/>
    </location>
</feature>
<dbReference type="AlphaFoldDB" id="A0A449BFU4"/>
<dbReference type="EMBL" id="LR215048">
    <property type="protein sequence ID" value="VEU81311.1"/>
    <property type="molecule type" value="Genomic_DNA"/>
</dbReference>
<organism evidence="12 13">
    <name type="scientific">Haploplasma axanthum</name>
    <name type="common">Acholeplasma axanthum</name>
    <dbReference type="NCBI Taxonomy" id="29552"/>
    <lineage>
        <taxon>Bacteria</taxon>
        <taxon>Bacillati</taxon>
        <taxon>Mycoplasmatota</taxon>
        <taxon>Mollicutes</taxon>
        <taxon>Acholeplasmatales</taxon>
        <taxon>Acholeplasmataceae</taxon>
        <taxon>Haploplasma</taxon>
    </lineage>
</organism>
<dbReference type="InterPro" id="IPR036640">
    <property type="entry name" value="ABC1_TM_sf"/>
</dbReference>
<dbReference type="PROSITE" id="PS50893">
    <property type="entry name" value="ABC_TRANSPORTER_2"/>
    <property type="match status" value="1"/>
</dbReference>
<reference evidence="12 13" key="1">
    <citation type="submission" date="2019-01" db="EMBL/GenBank/DDBJ databases">
        <authorList>
            <consortium name="Pathogen Informatics"/>
        </authorList>
    </citation>
    <scope>NUCLEOTIDE SEQUENCE [LARGE SCALE GENOMIC DNA]</scope>
    <source>
        <strain evidence="12 13">NCTC10138</strain>
    </source>
</reference>
<evidence type="ECO:0000256" key="2">
    <source>
        <dbReference type="ARBA" id="ARBA00005417"/>
    </source>
</evidence>
<keyword evidence="6" id="KW-0067">ATP-binding</keyword>
<evidence type="ECO:0000256" key="5">
    <source>
        <dbReference type="ARBA" id="ARBA00022741"/>
    </source>
</evidence>
<evidence type="ECO:0000256" key="4">
    <source>
        <dbReference type="ARBA" id="ARBA00022692"/>
    </source>
</evidence>
<accession>A0A449BFU4</accession>
<dbReference type="KEGG" id="aaxa:NCTC10138_01709"/>
<dbReference type="Pfam" id="PF00664">
    <property type="entry name" value="ABC_membrane"/>
    <property type="match status" value="1"/>
</dbReference>
<proteinExistence type="inferred from homology"/>
<dbReference type="STRING" id="1278311.GCA_000428705_00851"/>
<feature type="transmembrane region" description="Helical" evidence="9">
    <location>
        <begin position="150"/>
        <end position="170"/>
    </location>
</feature>
<evidence type="ECO:0000259" key="11">
    <source>
        <dbReference type="PROSITE" id="PS50929"/>
    </source>
</evidence>
<dbReference type="Gene3D" id="3.40.50.300">
    <property type="entry name" value="P-loop containing nucleotide triphosphate hydrolases"/>
    <property type="match status" value="1"/>
</dbReference>
<dbReference type="InterPro" id="IPR003593">
    <property type="entry name" value="AAA+_ATPase"/>
</dbReference>
<feature type="transmembrane region" description="Helical" evidence="9">
    <location>
        <begin position="231"/>
        <end position="249"/>
    </location>
</feature>
<dbReference type="Gene3D" id="1.20.1560.10">
    <property type="entry name" value="ABC transporter type 1, transmembrane domain"/>
    <property type="match status" value="1"/>
</dbReference>
<dbReference type="InterPro" id="IPR003439">
    <property type="entry name" value="ABC_transporter-like_ATP-bd"/>
</dbReference>
<dbReference type="InterPro" id="IPR027417">
    <property type="entry name" value="P-loop_NTPase"/>
</dbReference>
<dbReference type="OrthoDB" id="9770415at2"/>
<dbReference type="InterPro" id="IPR039421">
    <property type="entry name" value="Type_1_exporter"/>
</dbReference>
<gene>
    <name evidence="12" type="primary">mldB1_20</name>
    <name evidence="12" type="ORF">NCTC10138_01709</name>
</gene>
<dbReference type="FunFam" id="3.40.50.300:FF:000604">
    <property type="entry name" value="ABC transporter B family member 28"/>
    <property type="match status" value="1"/>
</dbReference>
<keyword evidence="3" id="KW-0813">Transport</keyword>
<dbReference type="GO" id="GO:0005524">
    <property type="term" value="F:ATP binding"/>
    <property type="evidence" value="ECO:0007669"/>
    <property type="project" value="UniProtKB-KW"/>
</dbReference>
<dbReference type="Proteomes" id="UP000289841">
    <property type="component" value="Chromosome"/>
</dbReference>
<evidence type="ECO:0000256" key="9">
    <source>
        <dbReference type="SAM" id="Phobius"/>
    </source>
</evidence>
<dbReference type="PROSITE" id="PS50929">
    <property type="entry name" value="ABC_TM1F"/>
    <property type="match status" value="1"/>
</dbReference>
<dbReference type="EC" id="3.6.3.-" evidence="12"/>
<dbReference type="GO" id="GO:0034040">
    <property type="term" value="F:ATPase-coupled lipid transmembrane transporter activity"/>
    <property type="evidence" value="ECO:0007669"/>
    <property type="project" value="TreeGrafter"/>
</dbReference>
<name>A0A449BFU4_HAPAX</name>